<name>A0A7I7QFD8_9MYCO</name>
<evidence type="ECO:0000313" key="2">
    <source>
        <dbReference type="EMBL" id="BBY25055.1"/>
    </source>
</evidence>
<evidence type="ECO:0000256" key="1">
    <source>
        <dbReference type="SAM" id="MobiDB-lite"/>
    </source>
</evidence>
<protein>
    <submittedName>
        <fullName evidence="2">Uncharacterized protein</fullName>
    </submittedName>
</protein>
<keyword evidence="3" id="KW-1185">Reference proteome</keyword>
<accession>A0A7I7QFD8</accession>
<proteinExistence type="predicted"/>
<evidence type="ECO:0000313" key="3">
    <source>
        <dbReference type="Proteomes" id="UP000467130"/>
    </source>
</evidence>
<reference evidence="2 3" key="1">
    <citation type="journal article" date="2019" name="Emerg. Microbes Infect.">
        <title>Comprehensive subspecies identification of 175 nontuberculous mycobacteria species based on 7547 genomic profiles.</title>
        <authorList>
            <person name="Matsumoto Y."/>
            <person name="Kinjo T."/>
            <person name="Motooka D."/>
            <person name="Nabeya D."/>
            <person name="Jung N."/>
            <person name="Uechi K."/>
            <person name="Horii T."/>
            <person name="Iida T."/>
            <person name="Fujita J."/>
            <person name="Nakamura S."/>
        </authorList>
    </citation>
    <scope>NUCLEOTIDE SEQUENCE [LARGE SCALE GENOMIC DNA]</scope>
    <source>
        <strain evidence="2 3">JCM 17783</strain>
    </source>
</reference>
<dbReference type="AlphaFoldDB" id="A0A7I7QFD8"/>
<dbReference type="EMBL" id="AP022587">
    <property type="protein sequence ID" value="BBY25055.1"/>
    <property type="molecule type" value="Genomic_DNA"/>
</dbReference>
<sequence>MPDSVSSGAGNHVSRIDPSEASVASPIPAAPVTAVRLLSRPSGHQNAPGSGNYPPEVLGGGPAAHYLYDYTEHDGIMFSGTRVAVSRPADNRPKMPAGPESLLIELEFSGGYTPGLTVLAQAPITLVACWTCMGIRSS</sequence>
<dbReference type="Proteomes" id="UP000467130">
    <property type="component" value="Chromosome"/>
</dbReference>
<feature type="region of interest" description="Disordered" evidence="1">
    <location>
        <begin position="1"/>
        <end position="24"/>
    </location>
</feature>
<gene>
    <name evidence="2" type="ORF">MSTO_52600</name>
</gene>
<dbReference type="KEGG" id="msto:MSTO_52600"/>
<organism evidence="2 3">
    <name type="scientific">Mycobacterium stomatepiae</name>
    <dbReference type="NCBI Taxonomy" id="470076"/>
    <lineage>
        <taxon>Bacteria</taxon>
        <taxon>Bacillati</taxon>
        <taxon>Actinomycetota</taxon>
        <taxon>Actinomycetes</taxon>
        <taxon>Mycobacteriales</taxon>
        <taxon>Mycobacteriaceae</taxon>
        <taxon>Mycobacterium</taxon>
        <taxon>Mycobacterium simiae complex</taxon>
    </lineage>
</organism>